<gene>
    <name evidence="2" type="primary">CCDC117</name>
</gene>
<dbReference type="InterPro" id="IPR031630">
    <property type="entry name" value="CCDC117"/>
</dbReference>
<name>A0A8D2KS87_VARKO</name>
<keyword evidence="3" id="KW-1185">Reference proteome</keyword>
<evidence type="ECO:0000313" key="2">
    <source>
        <dbReference type="Ensembl" id="ENSVKKP00000004283.1"/>
    </source>
</evidence>
<accession>A0A8D2KS87</accession>
<evidence type="ECO:0000313" key="3">
    <source>
        <dbReference type="Proteomes" id="UP000694545"/>
    </source>
</evidence>
<protein>
    <submittedName>
        <fullName evidence="2">Coiled-coil domain containing 117</fullName>
    </submittedName>
</protein>
<sequence length="268" mass="29050">MIRRLHPPSALDGLGHGGGFRRRPGLLQPQSAREAPAGPAAAGMPPGWLQAAGGRAGGPEHLAMRSTGLCGLSCFFPSCPVGKKRMKEAGVEQEWTLPASQVAAQPCPAQILCEEMEQAVGEQLGDAMHRRLQEIEDRIIDDDDDDVLAEGSVSRVPTLVLSDTLKTGLKRDYQEVLTKKIIESMSRPSMELVLWKPLPEFLTDRAKSVSVKNYKLMETERELVKAAALEAAFHPQTFPEQHQPADLPSAPLCGTEGPSGGIEEEMEL</sequence>
<evidence type="ECO:0000256" key="1">
    <source>
        <dbReference type="SAM" id="MobiDB-lite"/>
    </source>
</evidence>
<dbReference type="PANTHER" id="PTHR36128">
    <property type="entry name" value="COILED-COIL DOMAIN-CONTAINING PROTEIN 117"/>
    <property type="match status" value="1"/>
</dbReference>
<feature type="region of interest" description="Disordered" evidence="1">
    <location>
        <begin position="238"/>
        <end position="268"/>
    </location>
</feature>
<dbReference type="PANTHER" id="PTHR36128:SF1">
    <property type="entry name" value="COILED-COIL DOMAIN-CONTAINING PROTEIN 117"/>
    <property type="match status" value="1"/>
</dbReference>
<dbReference type="Ensembl" id="ENSVKKT00000004402.1">
    <property type="protein sequence ID" value="ENSVKKP00000004283.1"/>
    <property type="gene ID" value="ENSVKKG00000003201.1"/>
</dbReference>
<reference evidence="2" key="2">
    <citation type="submission" date="2025-09" db="UniProtKB">
        <authorList>
            <consortium name="Ensembl"/>
        </authorList>
    </citation>
    <scope>IDENTIFICATION</scope>
</reference>
<feature type="compositionally biased region" description="Low complexity" evidence="1">
    <location>
        <begin position="35"/>
        <end position="47"/>
    </location>
</feature>
<dbReference type="Pfam" id="PF15810">
    <property type="entry name" value="CCDC117"/>
    <property type="match status" value="1"/>
</dbReference>
<reference evidence="2" key="1">
    <citation type="submission" date="2025-08" db="UniProtKB">
        <authorList>
            <consortium name="Ensembl"/>
        </authorList>
    </citation>
    <scope>IDENTIFICATION</scope>
</reference>
<dbReference type="Proteomes" id="UP000694545">
    <property type="component" value="Unplaced"/>
</dbReference>
<organism evidence="2 3">
    <name type="scientific">Varanus komodoensis</name>
    <name type="common">Komodo dragon</name>
    <dbReference type="NCBI Taxonomy" id="61221"/>
    <lineage>
        <taxon>Eukaryota</taxon>
        <taxon>Metazoa</taxon>
        <taxon>Chordata</taxon>
        <taxon>Craniata</taxon>
        <taxon>Vertebrata</taxon>
        <taxon>Euteleostomi</taxon>
        <taxon>Lepidosauria</taxon>
        <taxon>Squamata</taxon>
        <taxon>Bifurcata</taxon>
        <taxon>Unidentata</taxon>
        <taxon>Episquamata</taxon>
        <taxon>Toxicofera</taxon>
        <taxon>Anguimorpha</taxon>
        <taxon>Paleoanguimorpha</taxon>
        <taxon>Varanoidea</taxon>
        <taxon>Varanidae</taxon>
        <taxon>Varanus</taxon>
    </lineage>
</organism>
<feature type="region of interest" description="Disordered" evidence="1">
    <location>
        <begin position="1"/>
        <end position="58"/>
    </location>
</feature>
<proteinExistence type="predicted"/>
<dbReference type="AlphaFoldDB" id="A0A8D2KS87"/>